<evidence type="ECO:0000313" key="3">
    <source>
        <dbReference type="Proteomes" id="UP000199662"/>
    </source>
</evidence>
<accession>A0A1H6Y588</accession>
<dbReference type="PANTHER" id="PTHR38591">
    <property type="entry name" value="HYDROLASE"/>
    <property type="match status" value="1"/>
</dbReference>
<evidence type="ECO:0000259" key="1">
    <source>
        <dbReference type="Pfam" id="PF07143"/>
    </source>
</evidence>
<dbReference type="Pfam" id="PF07143">
    <property type="entry name" value="CrtC"/>
    <property type="match status" value="1"/>
</dbReference>
<gene>
    <name evidence="2" type="ORF">SAMN05660742_10632</name>
</gene>
<dbReference type="Pfam" id="PF17186">
    <property type="entry name" value="Lipocalin_9"/>
    <property type="match status" value="1"/>
</dbReference>
<organism evidence="2 3">
    <name type="scientific">Propionispira arboris</name>
    <dbReference type="NCBI Taxonomy" id="84035"/>
    <lineage>
        <taxon>Bacteria</taxon>
        <taxon>Bacillati</taxon>
        <taxon>Bacillota</taxon>
        <taxon>Negativicutes</taxon>
        <taxon>Selenomonadales</taxon>
        <taxon>Selenomonadaceae</taxon>
        <taxon>Propionispira</taxon>
    </lineage>
</organism>
<dbReference type="Proteomes" id="UP000199662">
    <property type="component" value="Unassembled WGS sequence"/>
</dbReference>
<dbReference type="RefSeq" id="WP_091830572.1">
    <property type="nucleotide sequence ID" value="NZ_FNZK01000006.1"/>
</dbReference>
<sequence length="333" mass="36962">MSKKNLMKNSGIPLFVDYKEDLSAKPKATADSWYIICNFESEGKQIGFEWHQMFMGSGTVQVNNTEFLLMEGTEKIWIDNAKTGPTSSFHGASDKELNVYSEFGNLHGNCQKMTLKLAVENGNVDVVLRPRKNNILYNGTTGLLDLLGTNSYQFSFPNMDIEGTVTIKGKEYKVDHATAWFDRQWGFGSAEGLLAKSSDKTLKPAWLWLGMTLNEDASGAISLWDTYSGGKRNAFATILNRNGTQVNVNADITYDHIWTSSRTSNQYPASIHISIPTENLDITLTALLDEPEFAHNGSMTQGCQSLCNVQGTYKGLPINRHVILEMIGDLCGE</sequence>
<keyword evidence="2" id="KW-0378">Hydrolase</keyword>
<dbReference type="InterPro" id="IPR010791">
    <property type="entry name" value="AttH_dom"/>
</dbReference>
<name>A0A1H6Y588_9FIRM</name>
<dbReference type="Gene3D" id="2.40.370.10">
    <property type="entry name" value="AttH-like domain"/>
    <property type="match status" value="2"/>
</dbReference>
<evidence type="ECO:0000313" key="2">
    <source>
        <dbReference type="EMBL" id="SEJ34197.1"/>
    </source>
</evidence>
<dbReference type="STRING" id="84035.SAMN05660742_10632"/>
<dbReference type="EMBL" id="FNZK01000006">
    <property type="protein sequence ID" value="SEJ34197.1"/>
    <property type="molecule type" value="Genomic_DNA"/>
</dbReference>
<keyword evidence="3" id="KW-1185">Reference proteome</keyword>
<dbReference type="InterPro" id="IPR023374">
    <property type="entry name" value="AttH-like_dom_sf"/>
</dbReference>
<reference evidence="2 3" key="1">
    <citation type="submission" date="2016-10" db="EMBL/GenBank/DDBJ databases">
        <authorList>
            <person name="de Groot N.N."/>
        </authorList>
    </citation>
    <scope>NUCLEOTIDE SEQUENCE [LARGE SCALE GENOMIC DNA]</scope>
    <source>
        <strain evidence="2 3">DSM 2179</strain>
    </source>
</reference>
<dbReference type="GO" id="GO:0016787">
    <property type="term" value="F:hydrolase activity"/>
    <property type="evidence" value="ECO:0007669"/>
    <property type="project" value="UniProtKB-KW"/>
</dbReference>
<dbReference type="SUPFAM" id="SSF159245">
    <property type="entry name" value="AttH-like"/>
    <property type="match status" value="1"/>
</dbReference>
<protein>
    <submittedName>
        <fullName evidence="2">Predicted secreted hydrolase</fullName>
    </submittedName>
</protein>
<proteinExistence type="predicted"/>
<dbReference type="PANTHER" id="PTHR38591:SF1">
    <property type="entry name" value="BLL1000 PROTEIN"/>
    <property type="match status" value="1"/>
</dbReference>
<feature type="domain" description="AttH" evidence="1">
    <location>
        <begin position="32"/>
        <end position="186"/>
    </location>
</feature>
<dbReference type="AlphaFoldDB" id="A0A1H6Y588"/>